<feature type="domain" description="SET" evidence="16">
    <location>
        <begin position="109"/>
        <end position="222"/>
    </location>
</feature>
<dbReference type="InterPro" id="IPR025783">
    <property type="entry name" value="Set9_fungi"/>
</dbReference>
<dbReference type="Proteomes" id="UP000267821">
    <property type="component" value="Unassembled WGS sequence"/>
</dbReference>
<evidence type="ECO:0000256" key="9">
    <source>
        <dbReference type="ARBA" id="ARBA00022691"/>
    </source>
</evidence>
<evidence type="ECO:0000259" key="16">
    <source>
        <dbReference type="PROSITE" id="PS50280"/>
    </source>
</evidence>
<evidence type="ECO:0000256" key="2">
    <source>
        <dbReference type="ARBA" id="ARBA00004123"/>
    </source>
</evidence>
<dbReference type="InterPro" id="IPR046341">
    <property type="entry name" value="SET_dom_sf"/>
</dbReference>
<feature type="compositionally biased region" description="Polar residues" evidence="15">
    <location>
        <begin position="281"/>
        <end position="300"/>
    </location>
</feature>
<dbReference type="GO" id="GO:0032259">
    <property type="term" value="P:methylation"/>
    <property type="evidence" value="ECO:0007669"/>
    <property type="project" value="UniProtKB-KW"/>
</dbReference>
<dbReference type="AlphaFoldDB" id="A0A3N4LSG6"/>
<protein>
    <recommendedName>
        <fullName evidence="5">Histone-lysine N-methyltransferase SET9</fullName>
        <ecNumber evidence="12">2.1.1.372</ecNumber>
    </recommendedName>
    <alternativeName>
        <fullName evidence="4">Histone-lysine N-methyltransferase set9</fullName>
    </alternativeName>
    <alternativeName>
        <fullName evidence="13">SET domain protein 9</fullName>
    </alternativeName>
</protein>
<evidence type="ECO:0000256" key="14">
    <source>
        <dbReference type="ARBA" id="ARBA00048081"/>
    </source>
</evidence>
<dbReference type="PANTHER" id="PTHR12977:SF4">
    <property type="entry name" value="HISTONE-LYSINE N-METHYLTRANSFERASE KMT5B"/>
    <property type="match status" value="1"/>
</dbReference>
<sequence length="452" mass="50651">MAAARARLSLAELGEFDDLLTDALVDKIYYWTKIRKTKRLYLPSRRVVEKDVAPIVADYVVRARSVTAAVEKFEQLTGVQSFLQGMEEWKKNEFMKHVRRYMQIYHPEAPFEVNSTDRYTLFTHEACVHARRPIRTGETIKFLAGCMLLMTDEEEENLDDSSDFSVICTSRMKGTSVLLGPARFVNHDCDPNCKFITTNKDNITIMAIRNITMGEEITIKYSEDYFGENNCECLCQTCESRAQNGFAIVGRKKETTTAELMAALEKDSWAYSFRPGRRNASRLSPGNPPTSSRFVSTSNHVELDSQLPLSVPTKQDATLVESALTPPQSEAGPTSEDELQPEAQPKAQPTATMDTPEVTPPPDVAKTITIEASTSVPSNPPASEGPAIEATPNIQYTNQDDSDCDSELSEIDEAEYQKLLEMFSPSISARYKNKRKRVYEEAQSASNSLKQN</sequence>
<keyword evidence="11" id="KW-0539">Nucleus</keyword>
<dbReference type="InParanoid" id="A0A3N4LSG6"/>
<keyword evidence="8" id="KW-0808">Transferase</keyword>
<evidence type="ECO:0000256" key="7">
    <source>
        <dbReference type="ARBA" id="ARBA00022603"/>
    </source>
</evidence>
<reference evidence="17 18" key="1">
    <citation type="journal article" date="2018" name="Nat. Ecol. Evol.">
        <title>Pezizomycetes genomes reveal the molecular basis of ectomycorrhizal truffle lifestyle.</title>
        <authorList>
            <person name="Murat C."/>
            <person name="Payen T."/>
            <person name="Noel B."/>
            <person name="Kuo A."/>
            <person name="Morin E."/>
            <person name="Chen J."/>
            <person name="Kohler A."/>
            <person name="Krizsan K."/>
            <person name="Balestrini R."/>
            <person name="Da Silva C."/>
            <person name="Montanini B."/>
            <person name="Hainaut M."/>
            <person name="Levati E."/>
            <person name="Barry K.W."/>
            <person name="Belfiori B."/>
            <person name="Cichocki N."/>
            <person name="Clum A."/>
            <person name="Dockter R.B."/>
            <person name="Fauchery L."/>
            <person name="Guy J."/>
            <person name="Iotti M."/>
            <person name="Le Tacon F."/>
            <person name="Lindquist E.A."/>
            <person name="Lipzen A."/>
            <person name="Malagnac F."/>
            <person name="Mello A."/>
            <person name="Molinier V."/>
            <person name="Miyauchi S."/>
            <person name="Poulain J."/>
            <person name="Riccioni C."/>
            <person name="Rubini A."/>
            <person name="Sitrit Y."/>
            <person name="Splivallo R."/>
            <person name="Traeger S."/>
            <person name="Wang M."/>
            <person name="Zifcakova L."/>
            <person name="Wipf D."/>
            <person name="Zambonelli A."/>
            <person name="Paolocci F."/>
            <person name="Nowrousian M."/>
            <person name="Ottonello S."/>
            <person name="Baldrian P."/>
            <person name="Spatafora J.W."/>
            <person name="Henrissat B."/>
            <person name="Nagy L.G."/>
            <person name="Aury J.M."/>
            <person name="Wincker P."/>
            <person name="Grigoriev I.V."/>
            <person name="Bonfante P."/>
            <person name="Martin F.M."/>
        </authorList>
    </citation>
    <scope>NUCLEOTIDE SEQUENCE [LARGE SCALE GENOMIC DNA]</scope>
    <source>
        <strain evidence="17 18">ATCC MYA-4762</strain>
    </source>
</reference>
<dbReference type="GO" id="GO:0005634">
    <property type="term" value="C:nucleus"/>
    <property type="evidence" value="ECO:0007669"/>
    <property type="project" value="UniProtKB-SubCell"/>
</dbReference>
<accession>A0A3N4LSG6</accession>
<dbReference type="SUPFAM" id="SSF82199">
    <property type="entry name" value="SET domain"/>
    <property type="match status" value="1"/>
</dbReference>
<evidence type="ECO:0000256" key="12">
    <source>
        <dbReference type="ARBA" id="ARBA00024057"/>
    </source>
</evidence>
<dbReference type="InterPro" id="IPR041938">
    <property type="entry name" value="Hist-Lys_N-MTase_N"/>
</dbReference>
<dbReference type="Pfam" id="PF00856">
    <property type="entry name" value="SET"/>
    <property type="match status" value="1"/>
</dbReference>
<comment type="subcellular location">
    <subcellularLocation>
        <location evidence="3">Chromosome</location>
    </subcellularLocation>
    <subcellularLocation>
        <location evidence="2">Nucleus</location>
    </subcellularLocation>
</comment>
<dbReference type="Gene3D" id="1.10.10.1700">
    <property type="entry name" value="Histone-lysine N-methyltransferase"/>
    <property type="match status" value="1"/>
</dbReference>
<dbReference type="OrthoDB" id="6627536at2759"/>
<dbReference type="PANTHER" id="PTHR12977">
    <property type="entry name" value="SUPPRESSOR OF VARIEGATION 4-20-RELATED"/>
    <property type="match status" value="1"/>
</dbReference>
<keyword evidence="6" id="KW-0158">Chromosome</keyword>
<evidence type="ECO:0000256" key="11">
    <source>
        <dbReference type="ARBA" id="ARBA00023242"/>
    </source>
</evidence>
<dbReference type="GO" id="GO:0140943">
    <property type="term" value="F:histone H4K20 trimethyltransferase activity"/>
    <property type="evidence" value="ECO:0007669"/>
    <property type="project" value="UniProtKB-EC"/>
</dbReference>
<keyword evidence="9" id="KW-0949">S-adenosyl-L-methionine</keyword>
<dbReference type="InterPro" id="IPR039977">
    <property type="entry name" value="Suv4-20/Set9"/>
</dbReference>
<evidence type="ECO:0000256" key="8">
    <source>
        <dbReference type="ARBA" id="ARBA00022679"/>
    </source>
</evidence>
<dbReference type="EMBL" id="ML121543">
    <property type="protein sequence ID" value="RPB24182.1"/>
    <property type="molecule type" value="Genomic_DNA"/>
</dbReference>
<dbReference type="Gene3D" id="2.170.270.10">
    <property type="entry name" value="SET domain"/>
    <property type="match status" value="1"/>
</dbReference>
<keyword evidence="10" id="KW-0156">Chromatin regulator</keyword>
<name>A0A3N4LSG6_9PEZI</name>
<keyword evidence="7" id="KW-0489">Methyltransferase</keyword>
<dbReference type="EC" id="2.1.1.372" evidence="12"/>
<evidence type="ECO:0000256" key="1">
    <source>
        <dbReference type="ARBA" id="ARBA00001984"/>
    </source>
</evidence>
<dbReference type="SMART" id="SM00317">
    <property type="entry name" value="SET"/>
    <property type="match status" value="1"/>
</dbReference>
<dbReference type="InterPro" id="IPR001214">
    <property type="entry name" value="SET_dom"/>
</dbReference>
<evidence type="ECO:0000256" key="10">
    <source>
        <dbReference type="ARBA" id="ARBA00022853"/>
    </source>
</evidence>
<evidence type="ECO:0000256" key="6">
    <source>
        <dbReference type="ARBA" id="ARBA00022454"/>
    </source>
</evidence>
<keyword evidence="18" id="KW-1185">Reference proteome</keyword>
<evidence type="ECO:0000313" key="18">
    <source>
        <dbReference type="Proteomes" id="UP000267821"/>
    </source>
</evidence>
<comment type="function">
    <text evidence="1">Histone methyltransferase that trimethylates 'Lys-20' of histone H4 to form H4K20me3.</text>
</comment>
<dbReference type="CDD" id="cd10524">
    <property type="entry name" value="SET_Suv4-20-like"/>
    <property type="match status" value="1"/>
</dbReference>
<dbReference type="STRING" id="1051890.A0A3N4LSG6"/>
<evidence type="ECO:0000313" key="17">
    <source>
        <dbReference type="EMBL" id="RPB24182.1"/>
    </source>
</evidence>
<evidence type="ECO:0000256" key="3">
    <source>
        <dbReference type="ARBA" id="ARBA00004286"/>
    </source>
</evidence>
<feature type="region of interest" description="Disordered" evidence="15">
    <location>
        <begin position="278"/>
        <end position="300"/>
    </location>
</feature>
<feature type="region of interest" description="Disordered" evidence="15">
    <location>
        <begin position="322"/>
        <end position="405"/>
    </location>
</feature>
<dbReference type="PROSITE" id="PS51567">
    <property type="entry name" value="SAM_MT43_SUVAR420_1"/>
    <property type="match status" value="1"/>
</dbReference>
<comment type="catalytic activity">
    <reaction evidence="14">
        <text>L-lysyl(20)-[histone H4] + 3 S-adenosyl-L-methionine = N(6),N(6),N(6)-trimethyl-L-lysyl(20)-[histone H4] + 3 S-adenosyl-L-homocysteine + 3 H(+)</text>
        <dbReference type="Rhea" id="RHEA:64456"/>
        <dbReference type="Rhea" id="RHEA-COMP:15554"/>
        <dbReference type="Rhea" id="RHEA-COMP:15998"/>
        <dbReference type="ChEBI" id="CHEBI:15378"/>
        <dbReference type="ChEBI" id="CHEBI:29969"/>
        <dbReference type="ChEBI" id="CHEBI:57856"/>
        <dbReference type="ChEBI" id="CHEBI:59789"/>
        <dbReference type="ChEBI" id="CHEBI:61961"/>
        <dbReference type="EC" id="2.1.1.372"/>
    </reaction>
</comment>
<proteinExistence type="predicted"/>
<evidence type="ECO:0000256" key="15">
    <source>
        <dbReference type="SAM" id="MobiDB-lite"/>
    </source>
</evidence>
<evidence type="ECO:0000256" key="13">
    <source>
        <dbReference type="ARBA" id="ARBA00030653"/>
    </source>
</evidence>
<dbReference type="GO" id="GO:0005694">
    <property type="term" value="C:chromosome"/>
    <property type="evidence" value="ECO:0007669"/>
    <property type="project" value="UniProtKB-SubCell"/>
</dbReference>
<organism evidence="17 18">
    <name type="scientific">Terfezia boudieri ATCC MYA-4762</name>
    <dbReference type="NCBI Taxonomy" id="1051890"/>
    <lineage>
        <taxon>Eukaryota</taxon>
        <taxon>Fungi</taxon>
        <taxon>Dikarya</taxon>
        <taxon>Ascomycota</taxon>
        <taxon>Pezizomycotina</taxon>
        <taxon>Pezizomycetes</taxon>
        <taxon>Pezizales</taxon>
        <taxon>Pezizaceae</taxon>
        <taxon>Terfezia</taxon>
    </lineage>
</organism>
<evidence type="ECO:0000256" key="5">
    <source>
        <dbReference type="ARBA" id="ARBA00015413"/>
    </source>
</evidence>
<gene>
    <name evidence="17" type="ORF">L211DRAFT_213576</name>
</gene>
<dbReference type="PROSITE" id="PS50280">
    <property type="entry name" value="SET"/>
    <property type="match status" value="1"/>
</dbReference>
<evidence type="ECO:0000256" key="4">
    <source>
        <dbReference type="ARBA" id="ARBA00014232"/>
    </source>
</evidence>